<dbReference type="AlphaFoldDB" id="A0A835YPF6"/>
<name>A0A835YPF6_9STRA</name>
<evidence type="ECO:0000313" key="3">
    <source>
        <dbReference type="EMBL" id="KAG5177275.1"/>
    </source>
</evidence>
<keyword evidence="2" id="KW-1133">Transmembrane helix</keyword>
<keyword evidence="2" id="KW-0472">Membrane</keyword>
<dbReference type="OrthoDB" id="10389691at2759"/>
<dbReference type="Proteomes" id="UP000664859">
    <property type="component" value="Unassembled WGS sequence"/>
</dbReference>
<feature type="region of interest" description="Disordered" evidence="1">
    <location>
        <begin position="119"/>
        <end position="142"/>
    </location>
</feature>
<evidence type="ECO:0000313" key="4">
    <source>
        <dbReference type="Proteomes" id="UP000664859"/>
    </source>
</evidence>
<evidence type="ECO:0000256" key="1">
    <source>
        <dbReference type="SAM" id="MobiDB-lite"/>
    </source>
</evidence>
<sequence>MRPTDNVAAAYPEGNGGSRAQRFLISMIGTFFTFILLRNILFKDYKGDTINYLRSTGREAEIEQIVPKTAAERRKEAVLAKLNATMTYGQQLGALAGTVADLQTQVLYLQWTLGNLTGKPVPLGPPTPDNTTLQAPEAEGSR</sequence>
<keyword evidence="4" id="KW-1185">Reference proteome</keyword>
<evidence type="ECO:0000256" key="2">
    <source>
        <dbReference type="SAM" id="Phobius"/>
    </source>
</evidence>
<keyword evidence="2" id="KW-0812">Transmembrane</keyword>
<organism evidence="3 4">
    <name type="scientific">Tribonema minus</name>
    <dbReference type="NCBI Taxonomy" id="303371"/>
    <lineage>
        <taxon>Eukaryota</taxon>
        <taxon>Sar</taxon>
        <taxon>Stramenopiles</taxon>
        <taxon>Ochrophyta</taxon>
        <taxon>PX clade</taxon>
        <taxon>Xanthophyceae</taxon>
        <taxon>Tribonematales</taxon>
        <taxon>Tribonemataceae</taxon>
        <taxon>Tribonema</taxon>
    </lineage>
</organism>
<feature type="transmembrane region" description="Helical" evidence="2">
    <location>
        <begin position="20"/>
        <end position="37"/>
    </location>
</feature>
<gene>
    <name evidence="3" type="ORF">JKP88DRAFT_226575</name>
</gene>
<dbReference type="EMBL" id="JAFCMP010000526">
    <property type="protein sequence ID" value="KAG5177275.1"/>
    <property type="molecule type" value="Genomic_DNA"/>
</dbReference>
<protein>
    <submittedName>
        <fullName evidence="3">Uncharacterized protein</fullName>
    </submittedName>
</protein>
<accession>A0A835YPF6</accession>
<reference evidence="3" key="1">
    <citation type="submission" date="2021-02" db="EMBL/GenBank/DDBJ databases">
        <title>First Annotated Genome of the Yellow-green Alga Tribonema minus.</title>
        <authorList>
            <person name="Mahan K.M."/>
        </authorList>
    </citation>
    <scope>NUCLEOTIDE SEQUENCE</scope>
    <source>
        <strain evidence="3">UTEX B ZZ1240</strain>
    </source>
</reference>
<comment type="caution">
    <text evidence="3">The sequence shown here is derived from an EMBL/GenBank/DDBJ whole genome shotgun (WGS) entry which is preliminary data.</text>
</comment>
<proteinExistence type="predicted"/>